<dbReference type="RefSeq" id="WP_176008886.1">
    <property type="nucleotide sequence ID" value="NZ_CP041372.2"/>
</dbReference>
<evidence type="ECO:0000256" key="11">
    <source>
        <dbReference type="ARBA" id="ARBA00047944"/>
    </source>
</evidence>
<evidence type="ECO:0000256" key="8">
    <source>
        <dbReference type="ARBA" id="ARBA00022679"/>
    </source>
</evidence>
<dbReference type="EC" id="2.1.1.193" evidence="3 12"/>
<keyword evidence="7 12" id="KW-0489">Methyltransferase</keyword>
<evidence type="ECO:0000256" key="9">
    <source>
        <dbReference type="ARBA" id="ARBA00022691"/>
    </source>
</evidence>
<dbReference type="InterPro" id="IPR046886">
    <property type="entry name" value="RsmE_MTase_dom"/>
</dbReference>
<dbReference type="GO" id="GO:0070475">
    <property type="term" value="P:rRNA base methylation"/>
    <property type="evidence" value="ECO:0007669"/>
    <property type="project" value="TreeGrafter"/>
</dbReference>
<dbReference type="NCBIfam" id="TIGR00046">
    <property type="entry name" value="RsmE family RNA methyltransferase"/>
    <property type="match status" value="1"/>
</dbReference>
<evidence type="ECO:0000256" key="3">
    <source>
        <dbReference type="ARBA" id="ARBA00012328"/>
    </source>
</evidence>
<comment type="function">
    <text evidence="10 12">Specifically methylates the N3 position of the uracil ring of uridine 1498 (m3U1498) in 16S rRNA. Acts on the fully assembled 30S ribosomal subunit.</text>
</comment>
<evidence type="ECO:0000256" key="6">
    <source>
        <dbReference type="ARBA" id="ARBA00022552"/>
    </source>
</evidence>
<evidence type="ECO:0000256" key="1">
    <source>
        <dbReference type="ARBA" id="ARBA00004496"/>
    </source>
</evidence>
<organism evidence="15 16">
    <name type="scientific">Paenalkalicoccus suaedae</name>
    <dbReference type="NCBI Taxonomy" id="2592382"/>
    <lineage>
        <taxon>Bacteria</taxon>
        <taxon>Bacillati</taxon>
        <taxon>Bacillota</taxon>
        <taxon>Bacilli</taxon>
        <taxon>Bacillales</taxon>
        <taxon>Bacillaceae</taxon>
        <taxon>Paenalkalicoccus</taxon>
    </lineage>
</organism>
<name>A0A859FDF5_9BACI</name>
<keyword evidence="16" id="KW-1185">Reference proteome</keyword>
<dbReference type="PANTHER" id="PTHR30027:SF3">
    <property type="entry name" value="16S RRNA (URACIL(1498)-N(3))-METHYLTRANSFERASE"/>
    <property type="match status" value="1"/>
</dbReference>
<feature type="domain" description="Ribosomal RNA small subunit methyltransferase E PUA-like" evidence="14">
    <location>
        <begin position="19"/>
        <end position="46"/>
    </location>
</feature>
<dbReference type="InterPro" id="IPR029028">
    <property type="entry name" value="Alpha/beta_knot_MTases"/>
</dbReference>
<comment type="catalytic activity">
    <reaction evidence="11 12">
        <text>uridine(1498) in 16S rRNA + S-adenosyl-L-methionine = N(3)-methyluridine(1498) in 16S rRNA + S-adenosyl-L-homocysteine + H(+)</text>
        <dbReference type="Rhea" id="RHEA:42920"/>
        <dbReference type="Rhea" id="RHEA-COMP:10283"/>
        <dbReference type="Rhea" id="RHEA-COMP:10284"/>
        <dbReference type="ChEBI" id="CHEBI:15378"/>
        <dbReference type="ChEBI" id="CHEBI:57856"/>
        <dbReference type="ChEBI" id="CHEBI:59789"/>
        <dbReference type="ChEBI" id="CHEBI:65315"/>
        <dbReference type="ChEBI" id="CHEBI:74502"/>
        <dbReference type="EC" id="2.1.1.193"/>
    </reaction>
</comment>
<comment type="subcellular location">
    <subcellularLocation>
        <location evidence="1 12">Cytoplasm</location>
    </subcellularLocation>
</comment>
<dbReference type="NCBIfam" id="NF008691">
    <property type="entry name" value="PRK11713.1-4"/>
    <property type="match status" value="1"/>
</dbReference>
<evidence type="ECO:0000256" key="5">
    <source>
        <dbReference type="ARBA" id="ARBA00022490"/>
    </source>
</evidence>
<dbReference type="SUPFAM" id="SSF75217">
    <property type="entry name" value="alpha/beta knot"/>
    <property type="match status" value="1"/>
</dbReference>
<proteinExistence type="inferred from homology"/>
<evidence type="ECO:0000256" key="4">
    <source>
        <dbReference type="ARBA" id="ARBA00013673"/>
    </source>
</evidence>
<dbReference type="CDD" id="cd18084">
    <property type="entry name" value="RsmE-like"/>
    <property type="match status" value="1"/>
</dbReference>
<evidence type="ECO:0000256" key="7">
    <source>
        <dbReference type="ARBA" id="ARBA00022603"/>
    </source>
</evidence>
<dbReference type="GO" id="GO:0070042">
    <property type="term" value="F:rRNA (uridine-N3-)-methyltransferase activity"/>
    <property type="evidence" value="ECO:0007669"/>
    <property type="project" value="TreeGrafter"/>
</dbReference>
<dbReference type="Pfam" id="PF20260">
    <property type="entry name" value="PUA_4"/>
    <property type="match status" value="1"/>
</dbReference>
<gene>
    <name evidence="15" type="ORF">FLK61_29420</name>
</gene>
<dbReference type="SUPFAM" id="SSF88697">
    <property type="entry name" value="PUA domain-like"/>
    <property type="match status" value="1"/>
</dbReference>
<keyword evidence="5 12" id="KW-0963">Cytoplasm</keyword>
<evidence type="ECO:0000256" key="2">
    <source>
        <dbReference type="ARBA" id="ARBA00005528"/>
    </source>
</evidence>
<protein>
    <recommendedName>
        <fullName evidence="4 12">Ribosomal RNA small subunit methyltransferase E</fullName>
        <ecNumber evidence="3 12">2.1.1.193</ecNumber>
    </recommendedName>
</protein>
<dbReference type="Pfam" id="PF04452">
    <property type="entry name" value="Methyltrans_RNA"/>
    <property type="match status" value="1"/>
</dbReference>
<dbReference type="AlphaFoldDB" id="A0A859FDF5"/>
<dbReference type="Gene3D" id="3.40.1280.10">
    <property type="match status" value="1"/>
</dbReference>
<keyword evidence="6 12" id="KW-0698">rRNA processing</keyword>
<evidence type="ECO:0000313" key="16">
    <source>
        <dbReference type="Proteomes" id="UP000318138"/>
    </source>
</evidence>
<sequence length="248" mass="27769">MQRYFLPNDHFTNGYVKMDDESTKHIARVMRMKNDDEVICCNEDGSCYIVALDVAPDEVRGRVLYQEERSSELPVDVTIAQGLPKGDKLELTIQKATELGAFSFLPFEATRSVAKLDAKKADKKVERWQRIAKEASEQSHRQRVPNVTFVSWQELLTSASDFTHVIVAYEEAAKEDERSSFKAVLQKLSPGDRVLLVCGPEGGLTDAEVKKLEEVKAIRCGLGPRILRSETAPLYGLSAISYQIELSG</sequence>
<reference evidence="16" key="1">
    <citation type="submission" date="2019-07" db="EMBL/GenBank/DDBJ databases">
        <title>Bacillus alkalisoli sp. nov. isolated from saline soil.</title>
        <authorList>
            <person name="Sun J.-Q."/>
            <person name="Xu L."/>
        </authorList>
    </citation>
    <scope>NUCLEOTIDE SEQUENCE [LARGE SCALE GENOMIC DNA]</scope>
    <source>
        <strain evidence="16">M4U3P1</strain>
    </source>
</reference>
<evidence type="ECO:0000256" key="10">
    <source>
        <dbReference type="ARBA" id="ARBA00025699"/>
    </source>
</evidence>
<dbReference type="InterPro" id="IPR006700">
    <property type="entry name" value="RsmE"/>
</dbReference>
<comment type="similarity">
    <text evidence="2 12">Belongs to the RNA methyltransferase RsmE family.</text>
</comment>
<dbReference type="InterPro" id="IPR046887">
    <property type="entry name" value="RsmE_PUA-like"/>
</dbReference>
<evidence type="ECO:0000313" key="15">
    <source>
        <dbReference type="EMBL" id="QKS70851.1"/>
    </source>
</evidence>
<dbReference type="PANTHER" id="PTHR30027">
    <property type="entry name" value="RIBOSOMAL RNA SMALL SUBUNIT METHYLTRANSFERASE E"/>
    <property type="match status" value="1"/>
</dbReference>
<dbReference type="Proteomes" id="UP000318138">
    <property type="component" value="Chromosome"/>
</dbReference>
<evidence type="ECO:0000259" key="14">
    <source>
        <dbReference type="Pfam" id="PF20260"/>
    </source>
</evidence>
<accession>A0A859FDF5</accession>
<dbReference type="PIRSF" id="PIRSF015601">
    <property type="entry name" value="MTase_slr0722"/>
    <property type="match status" value="1"/>
</dbReference>
<keyword evidence="9 12" id="KW-0949">S-adenosyl-L-methionine</keyword>
<dbReference type="GO" id="GO:0005737">
    <property type="term" value="C:cytoplasm"/>
    <property type="evidence" value="ECO:0007669"/>
    <property type="project" value="UniProtKB-SubCell"/>
</dbReference>
<dbReference type="InterPro" id="IPR029026">
    <property type="entry name" value="tRNA_m1G_MTases_N"/>
</dbReference>
<keyword evidence="8 12" id="KW-0808">Transferase</keyword>
<evidence type="ECO:0000259" key="13">
    <source>
        <dbReference type="Pfam" id="PF04452"/>
    </source>
</evidence>
<evidence type="ECO:0000256" key="12">
    <source>
        <dbReference type="PIRNR" id="PIRNR015601"/>
    </source>
</evidence>
<dbReference type="InterPro" id="IPR015947">
    <property type="entry name" value="PUA-like_sf"/>
</dbReference>
<dbReference type="EMBL" id="CP041372">
    <property type="protein sequence ID" value="QKS70851.1"/>
    <property type="molecule type" value="Genomic_DNA"/>
</dbReference>
<feature type="domain" description="Ribosomal RNA small subunit methyltransferase E methyltransferase" evidence="13">
    <location>
        <begin position="72"/>
        <end position="240"/>
    </location>
</feature>
<dbReference type="KEGG" id="psua:FLK61_29420"/>